<evidence type="ECO:0000256" key="2">
    <source>
        <dbReference type="SAM" id="SignalP"/>
    </source>
</evidence>
<keyword evidence="2" id="KW-0732">Signal</keyword>
<evidence type="ECO:0000313" key="4">
    <source>
        <dbReference type="WBParaSite" id="maker-unitig_37338-snap-gene-0.2-mRNA-1"/>
    </source>
</evidence>
<dbReference type="Proteomes" id="UP000095280">
    <property type="component" value="Unplaced"/>
</dbReference>
<dbReference type="AlphaFoldDB" id="A0A1I8FJF0"/>
<feature type="chain" id="PRO_5009318731" evidence="2">
    <location>
        <begin position="23"/>
        <end position="255"/>
    </location>
</feature>
<name>A0A1I8FJF0_9PLAT</name>
<dbReference type="WBParaSite" id="maker-unitig_37338-snap-gene-0.2-mRNA-1">
    <property type="protein sequence ID" value="maker-unitig_37338-snap-gene-0.2-mRNA-1"/>
    <property type="gene ID" value="maker-unitig_37338-snap-gene-0.2"/>
</dbReference>
<feature type="region of interest" description="Disordered" evidence="1">
    <location>
        <begin position="161"/>
        <end position="199"/>
    </location>
</feature>
<accession>A0A1I8FJF0</accession>
<organism evidence="3 4">
    <name type="scientific">Macrostomum lignano</name>
    <dbReference type="NCBI Taxonomy" id="282301"/>
    <lineage>
        <taxon>Eukaryota</taxon>
        <taxon>Metazoa</taxon>
        <taxon>Spiralia</taxon>
        <taxon>Lophotrochozoa</taxon>
        <taxon>Platyhelminthes</taxon>
        <taxon>Rhabditophora</taxon>
        <taxon>Macrostomorpha</taxon>
        <taxon>Macrostomida</taxon>
        <taxon>Macrostomidae</taxon>
        <taxon>Macrostomum</taxon>
    </lineage>
</organism>
<feature type="compositionally biased region" description="Low complexity" evidence="1">
    <location>
        <begin position="176"/>
        <end position="185"/>
    </location>
</feature>
<keyword evidence="3" id="KW-1185">Reference proteome</keyword>
<evidence type="ECO:0000313" key="3">
    <source>
        <dbReference type="Proteomes" id="UP000095280"/>
    </source>
</evidence>
<reference evidence="4" key="1">
    <citation type="submission" date="2016-11" db="UniProtKB">
        <authorList>
            <consortium name="WormBaseParasite"/>
        </authorList>
    </citation>
    <scope>IDENTIFICATION</scope>
</reference>
<evidence type="ECO:0000256" key="1">
    <source>
        <dbReference type="SAM" id="MobiDB-lite"/>
    </source>
</evidence>
<feature type="signal peptide" evidence="2">
    <location>
        <begin position="1"/>
        <end position="22"/>
    </location>
</feature>
<protein>
    <submittedName>
        <fullName evidence="4">ShKT domain-containing protein</fullName>
    </submittedName>
</protein>
<sequence length="255" mass="27111">MMKLLLCLLLATVQLLPPIVESGRSEGEARSQCIAACLKDFKARVSPQLKWQTGPASRTSSIASAAAAEEAAARGRENPDTDAEAVANCSSCTRACNWFDTKSFPRNSTSCGAFCQLKSDSVNRAFLRCSVRTGFLPIELSPTGQQWGKCRALLRPSAGAAKVFGSRGKPPPPPAARSRATESPSFSSPTPATVRTPAHASCRWQRADAIACRARGSPCARQGDDRDCQGGLRPLRCCQSECGFSVCSPANISLE</sequence>
<proteinExistence type="predicted"/>